<feature type="compositionally biased region" description="Low complexity" evidence="1">
    <location>
        <begin position="72"/>
        <end position="128"/>
    </location>
</feature>
<feature type="region of interest" description="Disordered" evidence="1">
    <location>
        <begin position="51"/>
        <end position="137"/>
    </location>
</feature>
<feature type="compositionally biased region" description="Low complexity" evidence="1">
    <location>
        <begin position="314"/>
        <end position="329"/>
    </location>
</feature>
<dbReference type="Proteomes" id="UP000666915">
    <property type="component" value="Unassembled WGS sequence"/>
</dbReference>
<reference evidence="2 3" key="1">
    <citation type="submission" date="2021-03" db="EMBL/GenBank/DDBJ databases">
        <authorList>
            <person name="Kanchanasin P."/>
            <person name="Saeng-In P."/>
            <person name="Phongsopitanun W."/>
            <person name="Yuki M."/>
            <person name="Kudo T."/>
            <person name="Ohkuma M."/>
            <person name="Tanasupawat S."/>
        </authorList>
    </citation>
    <scope>NUCLEOTIDE SEQUENCE [LARGE SCALE GENOMIC DNA]</scope>
    <source>
        <strain evidence="2 3">L46</strain>
    </source>
</reference>
<dbReference type="EMBL" id="JAGEOK010000056">
    <property type="protein sequence ID" value="MBO2444931.1"/>
    <property type="molecule type" value="Genomic_DNA"/>
</dbReference>
<dbReference type="InterPro" id="IPR036390">
    <property type="entry name" value="WH_DNA-bd_sf"/>
</dbReference>
<evidence type="ECO:0000256" key="1">
    <source>
        <dbReference type="SAM" id="MobiDB-lite"/>
    </source>
</evidence>
<feature type="compositionally biased region" description="Low complexity" evidence="1">
    <location>
        <begin position="359"/>
        <end position="368"/>
    </location>
</feature>
<feature type="region of interest" description="Disordered" evidence="1">
    <location>
        <begin position="314"/>
        <end position="368"/>
    </location>
</feature>
<comment type="caution">
    <text evidence="2">The sequence shown here is derived from an EMBL/GenBank/DDBJ whole genome shotgun (WGS) entry which is preliminary data.</text>
</comment>
<organism evidence="2 3">
    <name type="scientific">Actinomadura nitritigenes</name>
    <dbReference type="NCBI Taxonomy" id="134602"/>
    <lineage>
        <taxon>Bacteria</taxon>
        <taxon>Bacillati</taxon>
        <taxon>Actinomycetota</taxon>
        <taxon>Actinomycetes</taxon>
        <taxon>Streptosporangiales</taxon>
        <taxon>Thermomonosporaceae</taxon>
        <taxon>Actinomadura</taxon>
    </lineage>
</organism>
<sequence>MPGGVRPAGAARAVWDALRGNPGGTVAGIAAAAGVSRASVGRVLTTLETDGHAVRTRDSRDGGKSQPDTWHATDTTTGGTADTGTADTGAGETVTAPTRPAPDAGGDAGSGPAAPTSTGTADTGTQADGDGEPGLDPAAVAEARDALTALRDGITVALAALDDGDGDGALSAVEGAYSGSGLVRRLVRSAARGPVRTASGRVRTAPGVMRAKVAAHLTAHPGAAFTPHEVAKVIGHSAGAVSNALDRLAEAGDAELVCERHHHPPHRRSQGDRADRACCALTAASTAAIGAGAVPPAPGAPITDTTAWRHAMTTAPASPTAAVAPTSGTTPPPHRPALAPPQRRVPCPRRSRAGGSGRGSCDAGSPPY</sequence>
<protein>
    <recommendedName>
        <fullName evidence="4">MarR family transcriptional regulator</fullName>
    </recommendedName>
</protein>
<accession>A0ABS3RFK8</accession>
<dbReference type="InterPro" id="IPR036388">
    <property type="entry name" value="WH-like_DNA-bd_sf"/>
</dbReference>
<dbReference type="Gene3D" id="1.10.10.10">
    <property type="entry name" value="Winged helix-like DNA-binding domain superfamily/Winged helix DNA-binding domain"/>
    <property type="match status" value="1"/>
</dbReference>
<gene>
    <name evidence="2" type="ORF">J4557_46235</name>
</gene>
<evidence type="ECO:0000313" key="3">
    <source>
        <dbReference type="Proteomes" id="UP000666915"/>
    </source>
</evidence>
<proteinExistence type="predicted"/>
<feature type="compositionally biased region" description="Basic and acidic residues" evidence="1">
    <location>
        <begin position="51"/>
        <end position="63"/>
    </location>
</feature>
<evidence type="ECO:0000313" key="2">
    <source>
        <dbReference type="EMBL" id="MBO2444931.1"/>
    </source>
</evidence>
<feature type="compositionally biased region" description="Pro residues" evidence="1">
    <location>
        <begin position="330"/>
        <end position="339"/>
    </location>
</feature>
<dbReference type="SUPFAM" id="SSF46785">
    <property type="entry name" value="Winged helix' DNA-binding domain"/>
    <property type="match status" value="1"/>
</dbReference>
<evidence type="ECO:0008006" key="4">
    <source>
        <dbReference type="Google" id="ProtNLM"/>
    </source>
</evidence>
<name>A0ABS3RFK8_9ACTN</name>
<keyword evidence="3" id="KW-1185">Reference proteome</keyword>